<evidence type="ECO:0000313" key="14">
    <source>
        <dbReference type="RefSeq" id="XP_017304454.1"/>
    </source>
</evidence>
<keyword evidence="5" id="KW-0406">Ion transport</keyword>
<dbReference type="InterPro" id="IPR051881">
    <property type="entry name" value="Copper_transport_ATOX1-like"/>
</dbReference>
<dbReference type="Gene3D" id="3.30.70.100">
    <property type="match status" value="1"/>
</dbReference>
<dbReference type="PANTHER" id="PTHR46365">
    <property type="entry name" value="COPPER TRANSPORT PROTEIN ATOX1"/>
    <property type="match status" value="1"/>
</dbReference>
<gene>
    <name evidence="14" type="primary">LOC103522172</name>
</gene>
<keyword evidence="3" id="KW-0187">Copper transport</keyword>
<dbReference type="KEGG" id="dci:103522172"/>
<evidence type="ECO:0000256" key="10">
    <source>
        <dbReference type="ARBA" id="ARBA00043201"/>
    </source>
</evidence>
<dbReference type="GO" id="GO:0006825">
    <property type="term" value="P:copper ion transport"/>
    <property type="evidence" value="ECO:0007669"/>
    <property type="project" value="UniProtKB-KW"/>
</dbReference>
<dbReference type="Pfam" id="PF00403">
    <property type="entry name" value="HMA"/>
    <property type="match status" value="1"/>
</dbReference>
<evidence type="ECO:0000256" key="7">
    <source>
        <dbReference type="ARBA" id="ARBA00037651"/>
    </source>
</evidence>
<comment type="subunit">
    <text evidence="11">Homodimer. Interacts with ATP7B. Interacts with ATP7A. Interacts (via dimer form) with SLC31A1 (via C-terminal domain); this interaction improves ATOX1 stability and controls intracellular Cu(I) levels.</text>
</comment>
<evidence type="ECO:0000256" key="6">
    <source>
        <dbReference type="ARBA" id="ARBA00023186"/>
    </source>
</evidence>
<dbReference type="AlphaFoldDB" id="A0A1S4EQH5"/>
<dbReference type="FunFam" id="3.30.70.100:FF:000008">
    <property type="entry name" value="Copper transport protein ATOX1"/>
    <property type="match status" value="1"/>
</dbReference>
<keyword evidence="13" id="KW-1185">Reference proteome</keyword>
<evidence type="ECO:0000256" key="4">
    <source>
        <dbReference type="ARBA" id="ARBA00023008"/>
    </source>
</evidence>
<dbReference type="PANTHER" id="PTHR46365:SF1">
    <property type="entry name" value="COPPER TRANSPORT PROTEIN ATOX1"/>
    <property type="match status" value="1"/>
</dbReference>
<protein>
    <recommendedName>
        <fullName evidence="9">Copper transport protein ATOX1</fullName>
    </recommendedName>
    <alternativeName>
        <fullName evidence="10">Metal transport protein ATX1</fullName>
    </alternativeName>
</protein>
<dbReference type="STRING" id="121845.A0A1S4EQH5"/>
<dbReference type="GO" id="GO:0005829">
    <property type="term" value="C:cytosol"/>
    <property type="evidence" value="ECO:0007669"/>
    <property type="project" value="TreeGrafter"/>
</dbReference>
<sequence length="80" mass="8698">MEDDEPTMAKVHVFKAEMTCDGCSSAITRILDRMKDKGVESVECSLPDQTVKVKSTLDPDVLLEAIKKSGKTCSYIGEGS</sequence>
<feature type="domain" description="HMA" evidence="12">
    <location>
        <begin position="9"/>
        <end position="74"/>
    </location>
</feature>
<comment type="function">
    <text evidence="7">Binds and deliver cytosolic copper to the copper ATPase proteins. May be important in cellular antioxidant defense.</text>
</comment>
<evidence type="ECO:0000256" key="11">
    <source>
        <dbReference type="ARBA" id="ARBA00046351"/>
    </source>
</evidence>
<dbReference type="PaxDb" id="121845-A0A1S4EQH5"/>
<accession>A0A1S4EQH5</accession>
<organism evidence="13 14">
    <name type="scientific">Diaphorina citri</name>
    <name type="common">Asian citrus psyllid</name>
    <dbReference type="NCBI Taxonomy" id="121845"/>
    <lineage>
        <taxon>Eukaryota</taxon>
        <taxon>Metazoa</taxon>
        <taxon>Ecdysozoa</taxon>
        <taxon>Arthropoda</taxon>
        <taxon>Hexapoda</taxon>
        <taxon>Insecta</taxon>
        <taxon>Pterygota</taxon>
        <taxon>Neoptera</taxon>
        <taxon>Paraneoptera</taxon>
        <taxon>Hemiptera</taxon>
        <taxon>Sternorrhyncha</taxon>
        <taxon>Psylloidea</taxon>
        <taxon>Psyllidae</taxon>
        <taxon>Diaphorininae</taxon>
        <taxon>Diaphorina</taxon>
    </lineage>
</organism>
<keyword evidence="4" id="KW-0186">Copper</keyword>
<evidence type="ECO:0000256" key="2">
    <source>
        <dbReference type="ARBA" id="ARBA00022723"/>
    </source>
</evidence>
<evidence type="ECO:0000313" key="13">
    <source>
        <dbReference type="Proteomes" id="UP000079169"/>
    </source>
</evidence>
<dbReference type="CDD" id="cd00371">
    <property type="entry name" value="HMA"/>
    <property type="match status" value="1"/>
</dbReference>
<dbReference type="InterPro" id="IPR006121">
    <property type="entry name" value="HMA_dom"/>
</dbReference>
<dbReference type="RefSeq" id="XP_017304454.1">
    <property type="nucleotide sequence ID" value="XM_017448965.2"/>
</dbReference>
<evidence type="ECO:0000256" key="5">
    <source>
        <dbReference type="ARBA" id="ARBA00023065"/>
    </source>
</evidence>
<dbReference type="InterPro" id="IPR036163">
    <property type="entry name" value="HMA_dom_sf"/>
</dbReference>
<dbReference type="GeneID" id="103522172"/>
<dbReference type="PROSITE" id="PS50846">
    <property type="entry name" value="HMA_2"/>
    <property type="match status" value="1"/>
</dbReference>
<keyword evidence="6" id="KW-0143">Chaperone</keyword>
<evidence type="ECO:0000259" key="12">
    <source>
        <dbReference type="PROSITE" id="PS50846"/>
    </source>
</evidence>
<evidence type="ECO:0000256" key="9">
    <source>
        <dbReference type="ARBA" id="ARBA00040962"/>
    </source>
</evidence>
<dbReference type="SUPFAM" id="SSF55008">
    <property type="entry name" value="HMA, heavy metal-associated domain"/>
    <property type="match status" value="1"/>
</dbReference>
<dbReference type="Proteomes" id="UP000079169">
    <property type="component" value="Unplaced"/>
</dbReference>
<dbReference type="CTD" id="475"/>
<reference evidence="14" key="1">
    <citation type="submission" date="2025-08" db="UniProtKB">
        <authorList>
            <consortium name="RefSeq"/>
        </authorList>
    </citation>
    <scope>IDENTIFICATION</scope>
</reference>
<proteinExistence type="inferred from homology"/>
<evidence type="ECO:0000256" key="1">
    <source>
        <dbReference type="ARBA" id="ARBA00022448"/>
    </source>
</evidence>
<dbReference type="GO" id="GO:0016531">
    <property type="term" value="F:copper chaperone activity"/>
    <property type="evidence" value="ECO:0007669"/>
    <property type="project" value="TreeGrafter"/>
</dbReference>
<comment type="similarity">
    <text evidence="8">Belongs to the ATX1 family.</text>
</comment>
<name>A0A1S4EQH5_DIACI</name>
<keyword evidence="1" id="KW-0813">Transport</keyword>
<dbReference type="OMA" id="YEFDIAM"/>
<keyword evidence="2" id="KW-0479">Metal-binding</keyword>
<evidence type="ECO:0000256" key="3">
    <source>
        <dbReference type="ARBA" id="ARBA00022796"/>
    </source>
</evidence>
<dbReference type="GO" id="GO:0046872">
    <property type="term" value="F:metal ion binding"/>
    <property type="evidence" value="ECO:0007669"/>
    <property type="project" value="UniProtKB-KW"/>
</dbReference>
<evidence type="ECO:0000256" key="8">
    <source>
        <dbReference type="ARBA" id="ARBA00038171"/>
    </source>
</evidence>